<gene>
    <name evidence="2" type="ORF">BT96DRAFT_933026</name>
</gene>
<keyword evidence="1" id="KW-0732">Signal</keyword>
<organism evidence="2 3">
    <name type="scientific">Gymnopus androsaceus JB14</name>
    <dbReference type="NCBI Taxonomy" id="1447944"/>
    <lineage>
        <taxon>Eukaryota</taxon>
        <taxon>Fungi</taxon>
        <taxon>Dikarya</taxon>
        <taxon>Basidiomycota</taxon>
        <taxon>Agaricomycotina</taxon>
        <taxon>Agaricomycetes</taxon>
        <taxon>Agaricomycetidae</taxon>
        <taxon>Agaricales</taxon>
        <taxon>Marasmiineae</taxon>
        <taxon>Omphalotaceae</taxon>
        <taxon>Gymnopus</taxon>
    </lineage>
</organism>
<dbReference type="Proteomes" id="UP000799118">
    <property type="component" value="Unassembled WGS sequence"/>
</dbReference>
<dbReference type="OrthoDB" id="2841294at2759"/>
<feature type="signal peptide" evidence="1">
    <location>
        <begin position="1"/>
        <end position="19"/>
    </location>
</feature>
<accession>A0A6A4IFF2</accession>
<evidence type="ECO:0000313" key="2">
    <source>
        <dbReference type="EMBL" id="KAE9408008.1"/>
    </source>
</evidence>
<reference evidence="2" key="1">
    <citation type="journal article" date="2019" name="Environ. Microbiol.">
        <title>Fungal ecological strategies reflected in gene transcription - a case study of two litter decomposers.</title>
        <authorList>
            <person name="Barbi F."/>
            <person name="Kohler A."/>
            <person name="Barry K."/>
            <person name="Baskaran P."/>
            <person name="Daum C."/>
            <person name="Fauchery L."/>
            <person name="Ihrmark K."/>
            <person name="Kuo A."/>
            <person name="LaButti K."/>
            <person name="Lipzen A."/>
            <person name="Morin E."/>
            <person name="Grigoriev I.V."/>
            <person name="Henrissat B."/>
            <person name="Lindahl B."/>
            <person name="Martin F."/>
        </authorList>
    </citation>
    <scope>NUCLEOTIDE SEQUENCE</scope>
    <source>
        <strain evidence="2">JB14</strain>
    </source>
</reference>
<evidence type="ECO:0000313" key="3">
    <source>
        <dbReference type="Proteomes" id="UP000799118"/>
    </source>
</evidence>
<dbReference type="AlphaFoldDB" id="A0A6A4IFF2"/>
<protein>
    <submittedName>
        <fullName evidence="2">Uncharacterized protein</fullName>
    </submittedName>
</protein>
<dbReference type="EMBL" id="ML769393">
    <property type="protein sequence ID" value="KAE9408008.1"/>
    <property type="molecule type" value="Genomic_DNA"/>
</dbReference>
<sequence length="159" mass="16920">MIFSLAAFSFLALAGSSLAQGAYFAYPQNGATIVAGNITIKIDRPTPSAPTVEAAIGLGMSSCREEGTGELEHSESCPSPEVSFEYLFYAGGFNPQRPTEVHLGDDFNAFQNFTVEIPASMKGRAVLGFLHSSFGRGAAGYFPFYEAVNVTVNVVEPAY</sequence>
<feature type="chain" id="PRO_5025526661" evidence="1">
    <location>
        <begin position="20"/>
        <end position="159"/>
    </location>
</feature>
<name>A0A6A4IFF2_9AGAR</name>
<evidence type="ECO:0000256" key="1">
    <source>
        <dbReference type="SAM" id="SignalP"/>
    </source>
</evidence>
<proteinExistence type="predicted"/>
<keyword evidence="3" id="KW-1185">Reference proteome</keyword>